<evidence type="ECO:0000313" key="3">
    <source>
        <dbReference type="Proteomes" id="UP000244005"/>
    </source>
</evidence>
<keyword evidence="1" id="KW-0472">Membrane</keyword>
<feature type="transmembrane region" description="Helical" evidence="1">
    <location>
        <begin position="6"/>
        <end position="30"/>
    </location>
</feature>
<dbReference type="Proteomes" id="UP000244005">
    <property type="component" value="Unassembled WGS sequence"/>
</dbReference>
<dbReference type="EMBL" id="KZ772719">
    <property type="protein sequence ID" value="PTQ39090.1"/>
    <property type="molecule type" value="Genomic_DNA"/>
</dbReference>
<evidence type="ECO:0000313" key="2">
    <source>
        <dbReference type="EMBL" id="PTQ39090.1"/>
    </source>
</evidence>
<evidence type="ECO:0008006" key="4">
    <source>
        <dbReference type="Google" id="ProtNLM"/>
    </source>
</evidence>
<evidence type="ECO:0000256" key="1">
    <source>
        <dbReference type="SAM" id="Phobius"/>
    </source>
</evidence>
<dbReference type="OrthoDB" id="1973836at2759"/>
<reference evidence="3" key="1">
    <citation type="journal article" date="2017" name="Cell">
        <title>Insights into land plant evolution garnered from the Marchantia polymorpha genome.</title>
        <authorList>
            <person name="Bowman J.L."/>
            <person name="Kohchi T."/>
            <person name="Yamato K.T."/>
            <person name="Jenkins J."/>
            <person name="Shu S."/>
            <person name="Ishizaki K."/>
            <person name="Yamaoka S."/>
            <person name="Nishihama R."/>
            <person name="Nakamura Y."/>
            <person name="Berger F."/>
            <person name="Adam C."/>
            <person name="Aki S.S."/>
            <person name="Althoff F."/>
            <person name="Araki T."/>
            <person name="Arteaga-Vazquez M.A."/>
            <person name="Balasubrmanian S."/>
            <person name="Barry K."/>
            <person name="Bauer D."/>
            <person name="Boehm C.R."/>
            <person name="Briginshaw L."/>
            <person name="Caballero-Perez J."/>
            <person name="Catarino B."/>
            <person name="Chen F."/>
            <person name="Chiyoda S."/>
            <person name="Chovatia M."/>
            <person name="Davies K.M."/>
            <person name="Delmans M."/>
            <person name="Demura T."/>
            <person name="Dierschke T."/>
            <person name="Dolan L."/>
            <person name="Dorantes-Acosta A.E."/>
            <person name="Eklund D.M."/>
            <person name="Florent S.N."/>
            <person name="Flores-Sandoval E."/>
            <person name="Fujiyama A."/>
            <person name="Fukuzawa H."/>
            <person name="Galik B."/>
            <person name="Grimanelli D."/>
            <person name="Grimwood J."/>
            <person name="Grossniklaus U."/>
            <person name="Hamada T."/>
            <person name="Haseloff J."/>
            <person name="Hetherington A.J."/>
            <person name="Higo A."/>
            <person name="Hirakawa Y."/>
            <person name="Hundley H.N."/>
            <person name="Ikeda Y."/>
            <person name="Inoue K."/>
            <person name="Inoue S.I."/>
            <person name="Ishida S."/>
            <person name="Jia Q."/>
            <person name="Kakita M."/>
            <person name="Kanazawa T."/>
            <person name="Kawai Y."/>
            <person name="Kawashima T."/>
            <person name="Kennedy M."/>
            <person name="Kinose K."/>
            <person name="Kinoshita T."/>
            <person name="Kohara Y."/>
            <person name="Koide E."/>
            <person name="Komatsu K."/>
            <person name="Kopischke S."/>
            <person name="Kubo M."/>
            <person name="Kyozuka J."/>
            <person name="Lagercrantz U."/>
            <person name="Lin S.S."/>
            <person name="Lindquist E."/>
            <person name="Lipzen A.M."/>
            <person name="Lu C.W."/>
            <person name="De Luna E."/>
            <person name="Martienssen R.A."/>
            <person name="Minamino N."/>
            <person name="Mizutani M."/>
            <person name="Mizutani M."/>
            <person name="Mochizuki N."/>
            <person name="Monte I."/>
            <person name="Mosher R."/>
            <person name="Nagasaki H."/>
            <person name="Nakagami H."/>
            <person name="Naramoto S."/>
            <person name="Nishitani K."/>
            <person name="Ohtani M."/>
            <person name="Okamoto T."/>
            <person name="Okumura M."/>
            <person name="Phillips J."/>
            <person name="Pollak B."/>
            <person name="Reinders A."/>
            <person name="Rovekamp M."/>
            <person name="Sano R."/>
            <person name="Sawa S."/>
            <person name="Schmid M.W."/>
            <person name="Shirakawa M."/>
            <person name="Solano R."/>
            <person name="Spunde A."/>
            <person name="Suetsugu N."/>
            <person name="Sugano S."/>
            <person name="Sugiyama A."/>
            <person name="Sun R."/>
            <person name="Suzuki Y."/>
            <person name="Takenaka M."/>
            <person name="Takezawa D."/>
            <person name="Tomogane H."/>
            <person name="Tsuzuki M."/>
            <person name="Ueda T."/>
            <person name="Umeda M."/>
            <person name="Ward J.M."/>
            <person name="Watanabe Y."/>
            <person name="Yazaki K."/>
            <person name="Yokoyama R."/>
            <person name="Yoshitake Y."/>
            <person name="Yotsui I."/>
            <person name="Zachgo S."/>
            <person name="Schmutz J."/>
        </authorList>
    </citation>
    <scope>NUCLEOTIDE SEQUENCE [LARGE SCALE GENOMIC DNA]</scope>
    <source>
        <strain evidence="3">Tak-1</strain>
    </source>
</reference>
<protein>
    <recommendedName>
        <fullName evidence="4">Transmembrane protein</fullName>
    </recommendedName>
</protein>
<keyword evidence="1" id="KW-1133">Transmembrane helix</keyword>
<proteinExistence type="predicted"/>
<name>A0A2R6WZ11_MARPO</name>
<organism evidence="2 3">
    <name type="scientific">Marchantia polymorpha</name>
    <name type="common">Common liverwort</name>
    <name type="synonym">Marchantia aquatica</name>
    <dbReference type="NCBI Taxonomy" id="3197"/>
    <lineage>
        <taxon>Eukaryota</taxon>
        <taxon>Viridiplantae</taxon>
        <taxon>Streptophyta</taxon>
        <taxon>Embryophyta</taxon>
        <taxon>Marchantiophyta</taxon>
        <taxon>Marchantiopsida</taxon>
        <taxon>Marchantiidae</taxon>
        <taxon>Marchantiales</taxon>
        <taxon>Marchantiaceae</taxon>
        <taxon>Marchantia</taxon>
    </lineage>
</organism>
<sequence>MIQARWSLATGPIIMLGGVFAATTTASLLWEKYVQKSEKDTQNSSNRKKKR</sequence>
<accession>A0A2R6WZ11</accession>
<keyword evidence="3" id="KW-1185">Reference proteome</keyword>
<keyword evidence="1" id="KW-0812">Transmembrane</keyword>
<gene>
    <name evidence="2" type="ORF">MARPO_0047s0070</name>
</gene>
<dbReference type="AlphaFoldDB" id="A0A2R6WZ11"/>